<protein>
    <submittedName>
        <fullName evidence="4">Iron dicitrate transport regulator FecR</fullName>
    </submittedName>
</protein>
<sequence length="339" mass="36852">MAWNPLSGGLPAAAARSMADPAPSSRPAAQAGSPREQAARWLVMVQNGPLTDTERAAFRAWYRADRTHRSAWQQAERLGLTLNLIDPSATRYLTHAWRAPSRRQVLQGMGALLVGTPLLAATLHAEPWEEWTADVATDVGEQRRITLPDGGRLLLNTDTAIDVEYGSRWRAIRLLEGELRVRAAVTRDARPFILSTDHGVLMGTDYVVRQHDDATQVTALGAGLRVSPQRNDTATQDLAPGMSVRFGPTVVDAPMAADAGATAWVDGRLLARDTRLDVFLAELARYRSGVVRCAREAAGLRLTGDFALADTDAVLRALPQLLPVRVNANSAFWVSVRLA</sequence>
<name>A0A261RVX7_9BORD</name>
<evidence type="ECO:0000256" key="1">
    <source>
        <dbReference type="SAM" id="MobiDB-lite"/>
    </source>
</evidence>
<comment type="caution">
    <text evidence="4">The sequence shown here is derived from an EMBL/GenBank/DDBJ whole genome shotgun (WGS) entry which is preliminary data.</text>
</comment>
<dbReference type="PANTHER" id="PTHR30273:SF2">
    <property type="entry name" value="PROTEIN FECR"/>
    <property type="match status" value="1"/>
</dbReference>
<dbReference type="PANTHER" id="PTHR30273">
    <property type="entry name" value="PERIPLASMIC SIGNAL SENSOR AND SIGMA FACTOR ACTIVATOR FECR-RELATED"/>
    <property type="match status" value="1"/>
</dbReference>
<dbReference type="Pfam" id="PF16220">
    <property type="entry name" value="DUF4880"/>
    <property type="match status" value="1"/>
</dbReference>
<evidence type="ECO:0000259" key="2">
    <source>
        <dbReference type="Pfam" id="PF04773"/>
    </source>
</evidence>
<dbReference type="InterPro" id="IPR006860">
    <property type="entry name" value="FecR"/>
</dbReference>
<dbReference type="Proteomes" id="UP000217005">
    <property type="component" value="Unassembled WGS sequence"/>
</dbReference>
<dbReference type="EMBL" id="NEVL01000006">
    <property type="protein sequence ID" value="OZI28822.1"/>
    <property type="molecule type" value="Genomic_DNA"/>
</dbReference>
<dbReference type="Pfam" id="PF04773">
    <property type="entry name" value="FecR"/>
    <property type="match status" value="1"/>
</dbReference>
<evidence type="ECO:0000313" key="5">
    <source>
        <dbReference type="Proteomes" id="UP000217005"/>
    </source>
</evidence>
<dbReference type="AlphaFoldDB" id="A0A261RVX7"/>
<dbReference type="OrthoDB" id="1100567at2"/>
<feature type="domain" description="FecR N-terminal" evidence="3">
    <location>
        <begin position="36"/>
        <end position="78"/>
    </location>
</feature>
<feature type="domain" description="FecR protein" evidence="2">
    <location>
        <begin position="134"/>
        <end position="219"/>
    </location>
</feature>
<dbReference type="GO" id="GO:0016989">
    <property type="term" value="F:sigma factor antagonist activity"/>
    <property type="evidence" value="ECO:0007669"/>
    <property type="project" value="TreeGrafter"/>
</dbReference>
<evidence type="ECO:0000259" key="3">
    <source>
        <dbReference type="Pfam" id="PF16220"/>
    </source>
</evidence>
<dbReference type="InterPro" id="IPR032623">
    <property type="entry name" value="FecR_N"/>
</dbReference>
<gene>
    <name evidence="4" type="ORF">CEG14_23060</name>
</gene>
<dbReference type="InterPro" id="IPR012373">
    <property type="entry name" value="Ferrdict_sens_TM"/>
</dbReference>
<dbReference type="PIRSF" id="PIRSF018266">
    <property type="entry name" value="FecR"/>
    <property type="match status" value="1"/>
</dbReference>
<proteinExistence type="predicted"/>
<feature type="compositionally biased region" description="Low complexity" evidence="1">
    <location>
        <begin position="11"/>
        <end position="35"/>
    </location>
</feature>
<organism evidence="4 5">
    <name type="scientific">Bordetella genomosp. 1</name>
    <dbReference type="NCBI Taxonomy" id="1395607"/>
    <lineage>
        <taxon>Bacteria</taxon>
        <taxon>Pseudomonadati</taxon>
        <taxon>Pseudomonadota</taxon>
        <taxon>Betaproteobacteria</taxon>
        <taxon>Burkholderiales</taxon>
        <taxon>Alcaligenaceae</taxon>
        <taxon>Bordetella</taxon>
    </lineage>
</organism>
<accession>A0A261RVX7</accession>
<reference evidence="4 5" key="1">
    <citation type="submission" date="2017-05" db="EMBL/GenBank/DDBJ databases">
        <title>Complete and WGS of Bordetella genogroups.</title>
        <authorList>
            <person name="Spilker T."/>
            <person name="LiPuma J."/>
        </authorList>
    </citation>
    <scope>NUCLEOTIDE SEQUENCE [LARGE SCALE GENOMIC DNA]</scope>
    <source>
        <strain evidence="4 5">AU17610</strain>
    </source>
</reference>
<dbReference type="Gene3D" id="2.60.120.1440">
    <property type="match status" value="1"/>
</dbReference>
<feature type="region of interest" description="Disordered" evidence="1">
    <location>
        <begin position="1"/>
        <end position="35"/>
    </location>
</feature>
<evidence type="ECO:0000313" key="4">
    <source>
        <dbReference type="EMBL" id="OZI28822.1"/>
    </source>
</evidence>